<dbReference type="EMBL" id="CP018839">
    <property type="protein sequence ID" value="APR06220.1"/>
    <property type="molecule type" value="Genomic_DNA"/>
</dbReference>
<dbReference type="Proteomes" id="UP000185739">
    <property type="component" value="Chromosome"/>
</dbReference>
<dbReference type="STRING" id="96773.Tchl_3420"/>
<dbReference type="PANTHER" id="PTHR11941">
    <property type="entry name" value="ENOYL-COA HYDRATASE-RELATED"/>
    <property type="match status" value="1"/>
</dbReference>
<dbReference type="KEGG" id="tcl:Tchl_3420"/>
<organism evidence="4 5">
    <name type="scientific">Thauera chlorobenzoica</name>
    <dbReference type="NCBI Taxonomy" id="96773"/>
    <lineage>
        <taxon>Bacteria</taxon>
        <taxon>Pseudomonadati</taxon>
        <taxon>Pseudomonadota</taxon>
        <taxon>Betaproteobacteria</taxon>
        <taxon>Rhodocyclales</taxon>
        <taxon>Zoogloeaceae</taxon>
        <taxon>Thauera</taxon>
    </lineage>
</organism>
<keyword evidence="2" id="KW-0456">Lyase</keyword>
<dbReference type="AlphaFoldDB" id="A0A1H5YUV1"/>
<dbReference type="SUPFAM" id="SSF52096">
    <property type="entry name" value="ClpP/crotonase"/>
    <property type="match status" value="1"/>
</dbReference>
<dbReference type="PANTHER" id="PTHR11941:SF54">
    <property type="entry name" value="ENOYL-COA HYDRATASE, MITOCHONDRIAL"/>
    <property type="match status" value="1"/>
</dbReference>
<evidence type="ECO:0000256" key="1">
    <source>
        <dbReference type="ARBA" id="ARBA00005254"/>
    </source>
</evidence>
<evidence type="ECO:0000256" key="3">
    <source>
        <dbReference type="RuleBase" id="RU003707"/>
    </source>
</evidence>
<protein>
    <submittedName>
        <fullName evidence="4">Enoyl-CoA hydratase</fullName>
    </submittedName>
</protein>
<dbReference type="Pfam" id="PF00378">
    <property type="entry name" value="ECH_1"/>
    <property type="match status" value="1"/>
</dbReference>
<dbReference type="FunFam" id="3.90.226.10:FF:000009">
    <property type="entry name" value="Carnitinyl-CoA dehydratase"/>
    <property type="match status" value="1"/>
</dbReference>
<dbReference type="InterPro" id="IPR018376">
    <property type="entry name" value="Enoyl-CoA_hyd/isom_CS"/>
</dbReference>
<dbReference type="Gene3D" id="3.90.226.10">
    <property type="entry name" value="2-enoyl-CoA Hydratase, Chain A, domain 1"/>
    <property type="match status" value="1"/>
</dbReference>
<gene>
    <name evidence="4" type="ORF">Tchl_3420</name>
</gene>
<reference evidence="4 5" key="1">
    <citation type="submission" date="2016-12" db="EMBL/GenBank/DDBJ databases">
        <title>Complete genome sequence of Thauera chlorobenzoica, a Betaproteobacterium degrading haloaromatics anaerobically to CO2 and halides.</title>
        <authorList>
            <person name="Goris T."/>
            <person name="Mergelsberg M."/>
            <person name="Boll M."/>
        </authorList>
    </citation>
    <scope>NUCLEOTIDE SEQUENCE [LARGE SCALE GENOMIC DNA]</scope>
    <source>
        <strain evidence="4 5">3CB1</strain>
    </source>
</reference>
<dbReference type="RefSeq" id="WP_075149455.1">
    <property type="nucleotide sequence ID" value="NZ_CP018839.1"/>
</dbReference>
<comment type="similarity">
    <text evidence="1 3">Belongs to the enoyl-CoA hydratase/isomerase family.</text>
</comment>
<evidence type="ECO:0000313" key="5">
    <source>
        <dbReference type="Proteomes" id="UP000185739"/>
    </source>
</evidence>
<accession>A0A1H5YUV1</accession>
<dbReference type="InterPro" id="IPR029045">
    <property type="entry name" value="ClpP/crotonase-like_dom_sf"/>
</dbReference>
<dbReference type="InterPro" id="IPR001753">
    <property type="entry name" value="Enoyl-CoA_hydra/iso"/>
</dbReference>
<dbReference type="GO" id="GO:0006635">
    <property type="term" value="P:fatty acid beta-oxidation"/>
    <property type="evidence" value="ECO:0007669"/>
    <property type="project" value="TreeGrafter"/>
</dbReference>
<sequence length="256" mass="27727">MANEIVLEKRSDGIAILTLNRPEAMNAINRAMVRKLRVAIRDVESDEAVDVVIVAGSGGKAFCVGIDLKERQTLSDEDAAVLRLEEMFPMYSELEARRKPSIAAVDGHCLAGGFEIALACDLIFATPRSTFGLPEVKWGLIPAAGGCRKLPKLIGAARAKEFILGASTFDAVAAERMGVINRIVSGEELMPQALEMAQRIRGNVQVAVRGAKRCMDHALDMEHSESFDIDISNGCYAAKERKEGVSQFSGRKPAHS</sequence>
<dbReference type="PROSITE" id="PS00166">
    <property type="entry name" value="ENOYL_COA_HYDRATASE"/>
    <property type="match status" value="1"/>
</dbReference>
<dbReference type="GO" id="GO:0016829">
    <property type="term" value="F:lyase activity"/>
    <property type="evidence" value="ECO:0007669"/>
    <property type="project" value="UniProtKB-KW"/>
</dbReference>
<keyword evidence="5" id="KW-1185">Reference proteome</keyword>
<evidence type="ECO:0000313" key="4">
    <source>
        <dbReference type="EMBL" id="APR06220.1"/>
    </source>
</evidence>
<proteinExistence type="inferred from homology"/>
<dbReference type="OrthoDB" id="9775794at2"/>
<evidence type="ECO:0000256" key="2">
    <source>
        <dbReference type="ARBA" id="ARBA00023239"/>
    </source>
</evidence>
<dbReference type="CDD" id="cd06558">
    <property type="entry name" value="crotonase-like"/>
    <property type="match status" value="1"/>
</dbReference>
<name>A0A1H5YUV1_9RHOO</name>